<dbReference type="AlphaFoldDB" id="A0A4R0KDK3"/>
<dbReference type="RefSeq" id="WP_131512435.1">
    <property type="nucleotide sequence ID" value="NZ_SJKD01000001.1"/>
</dbReference>
<evidence type="ECO:0000313" key="2">
    <source>
        <dbReference type="EMBL" id="TCC53515.1"/>
    </source>
</evidence>
<feature type="domain" description="VOC" evidence="1">
    <location>
        <begin position="8"/>
        <end position="129"/>
    </location>
</feature>
<dbReference type="Proteomes" id="UP000293342">
    <property type="component" value="Unassembled WGS sequence"/>
</dbReference>
<dbReference type="PANTHER" id="PTHR34109:SF1">
    <property type="entry name" value="VOC DOMAIN-CONTAINING PROTEIN"/>
    <property type="match status" value="1"/>
</dbReference>
<name>A0A4R0KDK3_9ACTN</name>
<evidence type="ECO:0000259" key="1">
    <source>
        <dbReference type="PROSITE" id="PS51819"/>
    </source>
</evidence>
<dbReference type="PANTHER" id="PTHR34109">
    <property type="entry name" value="BNAUNNG04460D PROTEIN-RELATED"/>
    <property type="match status" value="1"/>
</dbReference>
<dbReference type="Gene3D" id="3.30.720.110">
    <property type="match status" value="1"/>
</dbReference>
<gene>
    <name evidence="2" type="ORF">E0H75_07465</name>
</gene>
<proteinExistence type="predicted"/>
<dbReference type="OrthoDB" id="9795306at2"/>
<organism evidence="2 3">
    <name type="scientific">Kribbella capetownensis</name>
    <dbReference type="NCBI Taxonomy" id="1572659"/>
    <lineage>
        <taxon>Bacteria</taxon>
        <taxon>Bacillati</taxon>
        <taxon>Actinomycetota</taxon>
        <taxon>Actinomycetes</taxon>
        <taxon>Propionibacteriales</taxon>
        <taxon>Kribbellaceae</taxon>
        <taxon>Kribbella</taxon>
    </lineage>
</organism>
<reference evidence="2 3" key="1">
    <citation type="submission" date="2019-02" db="EMBL/GenBank/DDBJ databases">
        <title>Kribbella capetownensis sp. nov. and Kribbella speibonae sp. nov., isolated from soil.</title>
        <authorList>
            <person name="Curtis S.M."/>
            <person name="Norton I."/>
            <person name="Everest G.J."/>
            <person name="Meyers P.R."/>
        </authorList>
    </citation>
    <scope>NUCLEOTIDE SEQUENCE [LARGE SCALE GENOMIC DNA]</scope>
    <source>
        <strain evidence="2 3">YM53</strain>
    </source>
</reference>
<dbReference type="EMBL" id="SJKD01000001">
    <property type="protein sequence ID" value="TCC53515.1"/>
    <property type="molecule type" value="Genomic_DNA"/>
</dbReference>
<sequence>MSDNVTMGTASVVPELVYPDVGKAVDWLCEAFGFTQMWRVGNHRARIRYGNGIVAVCDADEQYGRRAPDRSAATQCHGVMLNVEDADAHHAHARQVGATILSEPADYAYGARQYTAEDLAGHRWTIYQTLTDPPPESWGGTSKNP</sequence>
<dbReference type="InterPro" id="IPR004360">
    <property type="entry name" value="Glyas_Fos-R_dOase_dom"/>
</dbReference>
<protein>
    <submittedName>
        <fullName evidence="2">Glyoxalase</fullName>
    </submittedName>
</protein>
<keyword evidence="3" id="KW-1185">Reference proteome</keyword>
<dbReference type="InterPro" id="IPR029068">
    <property type="entry name" value="Glyas_Bleomycin-R_OHBP_Dase"/>
</dbReference>
<accession>A0A4R0KDK3</accession>
<comment type="caution">
    <text evidence="2">The sequence shown here is derived from an EMBL/GenBank/DDBJ whole genome shotgun (WGS) entry which is preliminary data.</text>
</comment>
<dbReference type="SUPFAM" id="SSF54593">
    <property type="entry name" value="Glyoxalase/Bleomycin resistance protein/Dihydroxybiphenyl dioxygenase"/>
    <property type="match status" value="1"/>
</dbReference>
<evidence type="ECO:0000313" key="3">
    <source>
        <dbReference type="Proteomes" id="UP000293342"/>
    </source>
</evidence>
<dbReference type="InterPro" id="IPR037523">
    <property type="entry name" value="VOC_core"/>
</dbReference>
<dbReference type="PROSITE" id="PS51819">
    <property type="entry name" value="VOC"/>
    <property type="match status" value="1"/>
</dbReference>
<dbReference type="Gene3D" id="3.30.720.120">
    <property type="match status" value="1"/>
</dbReference>
<dbReference type="Pfam" id="PF00903">
    <property type="entry name" value="Glyoxalase"/>
    <property type="match status" value="1"/>
</dbReference>